<dbReference type="GO" id="GO:0016787">
    <property type="term" value="F:hydrolase activity"/>
    <property type="evidence" value="ECO:0007669"/>
    <property type="project" value="UniProtKB-KW"/>
</dbReference>
<dbReference type="GO" id="GO:0006281">
    <property type="term" value="P:DNA repair"/>
    <property type="evidence" value="ECO:0007669"/>
    <property type="project" value="UniProtKB-KW"/>
</dbReference>
<keyword evidence="1" id="KW-0347">Helicase</keyword>
<reference evidence="4" key="1">
    <citation type="submission" date="2022-11" db="EMBL/GenBank/DDBJ databases">
        <authorList>
            <person name="Petersen C."/>
        </authorList>
    </citation>
    <scope>NUCLEOTIDE SEQUENCE</scope>
    <source>
        <strain evidence="4">IBT 30761</strain>
    </source>
</reference>
<keyword evidence="1" id="KW-0067">ATP-binding</keyword>
<gene>
    <name evidence="4" type="ORF">N7532_011375</name>
</gene>
<reference evidence="4" key="2">
    <citation type="journal article" date="2023" name="IMA Fungus">
        <title>Comparative genomic study of the Penicillium genus elucidates a diverse pangenome and 15 lateral gene transfer events.</title>
        <authorList>
            <person name="Petersen C."/>
            <person name="Sorensen T."/>
            <person name="Nielsen M.R."/>
            <person name="Sondergaard T.E."/>
            <person name="Sorensen J.L."/>
            <person name="Fitzpatrick D.A."/>
            <person name="Frisvad J.C."/>
            <person name="Nielsen K.L."/>
        </authorList>
    </citation>
    <scope>NUCLEOTIDE SEQUENCE</scope>
    <source>
        <strain evidence="4">IBT 30761</strain>
    </source>
</reference>
<dbReference type="Proteomes" id="UP001149074">
    <property type="component" value="Unassembled WGS sequence"/>
</dbReference>
<comment type="caution">
    <text evidence="4">The sequence shown here is derived from an EMBL/GenBank/DDBJ whole genome shotgun (WGS) entry which is preliminary data.</text>
</comment>
<dbReference type="InterPro" id="IPR010285">
    <property type="entry name" value="DNA_helicase_pif1-like_DEAD"/>
</dbReference>
<evidence type="ECO:0000256" key="1">
    <source>
        <dbReference type="RuleBase" id="RU363044"/>
    </source>
</evidence>
<feature type="region of interest" description="Disordered" evidence="2">
    <location>
        <begin position="324"/>
        <end position="346"/>
    </location>
</feature>
<protein>
    <recommendedName>
        <fullName evidence="1">ATP-dependent DNA helicase</fullName>
        <ecNumber evidence="1">5.6.2.3</ecNumber>
    </recommendedName>
</protein>
<dbReference type="GO" id="GO:0000723">
    <property type="term" value="P:telomere maintenance"/>
    <property type="evidence" value="ECO:0007669"/>
    <property type="project" value="InterPro"/>
</dbReference>
<organism evidence="4 5">
    <name type="scientific">Penicillium argentinense</name>
    <dbReference type="NCBI Taxonomy" id="1131581"/>
    <lineage>
        <taxon>Eukaryota</taxon>
        <taxon>Fungi</taxon>
        <taxon>Dikarya</taxon>
        <taxon>Ascomycota</taxon>
        <taxon>Pezizomycotina</taxon>
        <taxon>Eurotiomycetes</taxon>
        <taxon>Eurotiomycetidae</taxon>
        <taxon>Eurotiales</taxon>
        <taxon>Aspergillaceae</taxon>
        <taxon>Penicillium</taxon>
    </lineage>
</organism>
<sequence>MDLLHRKKEVILTAPTGAAADNIGGNTYHTSLGISIDRSRATSTTRSRIKRLWERKTIMIVDEVSMMDLTMLSMINNHCKMAKSLDRNSPEFFGGLPIVIFVGDFFQFSPVRGPALWRVPRLNKDEDKIGQLLWHQFTQVIILDEQMRQTEDLSFRDFLLRARSSSLTSNDLSFLNSKAITSLADPQLEGAMTVVKRNSIRHMVNRIQMEKFARLRNQRIYIYPAIHTRTKSTGPGNIRLRADDYKVQGSTLASAILDLKDDPTIRGLDRHRKFCSTYVQLSRLRSSEGLHLLQRLDMKDLQFGPDPRLLSEIQRLQELEKQTMAAWEGDKRREVHNKSQADERPE</sequence>
<feature type="compositionally biased region" description="Basic and acidic residues" evidence="2">
    <location>
        <begin position="328"/>
        <end position="346"/>
    </location>
</feature>
<dbReference type="GeneID" id="81362845"/>
<evidence type="ECO:0000313" key="4">
    <source>
        <dbReference type="EMBL" id="KAJ5082332.1"/>
    </source>
</evidence>
<name>A0A9W9EIB1_9EURO</name>
<dbReference type="GO" id="GO:0006310">
    <property type="term" value="P:DNA recombination"/>
    <property type="evidence" value="ECO:0007669"/>
    <property type="project" value="UniProtKB-KW"/>
</dbReference>
<keyword evidence="1" id="KW-0547">Nucleotide-binding</keyword>
<dbReference type="InterPro" id="IPR027417">
    <property type="entry name" value="P-loop_NTPase"/>
</dbReference>
<dbReference type="Pfam" id="PF05970">
    <property type="entry name" value="PIF1"/>
    <property type="match status" value="1"/>
</dbReference>
<evidence type="ECO:0000256" key="2">
    <source>
        <dbReference type="SAM" id="MobiDB-lite"/>
    </source>
</evidence>
<evidence type="ECO:0000259" key="3">
    <source>
        <dbReference type="Pfam" id="PF05970"/>
    </source>
</evidence>
<comment type="similarity">
    <text evidence="1">Belongs to the helicase family.</text>
</comment>
<accession>A0A9W9EIB1</accession>
<evidence type="ECO:0000313" key="5">
    <source>
        <dbReference type="Proteomes" id="UP001149074"/>
    </source>
</evidence>
<dbReference type="GO" id="GO:0005524">
    <property type="term" value="F:ATP binding"/>
    <property type="evidence" value="ECO:0007669"/>
    <property type="project" value="UniProtKB-KW"/>
</dbReference>
<keyword evidence="5" id="KW-1185">Reference proteome</keyword>
<keyword evidence="1" id="KW-0378">Hydrolase</keyword>
<keyword evidence="1" id="KW-0227">DNA damage</keyword>
<feature type="domain" description="DNA helicase Pif1-like DEAD-box helicase" evidence="3">
    <location>
        <begin position="5"/>
        <end position="152"/>
    </location>
</feature>
<dbReference type="InterPro" id="IPR051055">
    <property type="entry name" value="PIF1_helicase"/>
</dbReference>
<dbReference type="GO" id="GO:0043139">
    <property type="term" value="F:5'-3' DNA helicase activity"/>
    <property type="evidence" value="ECO:0007669"/>
    <property type="project" value="UniProtKB-EC"/>
</dbReference>
<proteinExistence type="inferred from homology"/>
<dbReference type="AlphaFoldDB" id="A0A9W9EIB1"/>
<keyword evidence="1" id="KW-0233">DNA recombination</keyword>
<dbReference type="Gene3D" id="3.40.50.300">
    <property type="entry name" value="P-loop containing nucleotide triphosphate hydrolases"/>
    <property type="match status" value="1"/>
</dbReference>
<dbReference type="OrthoDB" id="432234at2759"/>
<dbReference type="SUPFAM" id="SSF52540">
    <property type="entry name" value="P-loop containing nucleoside triphosphate hydrolases"/>
    <property type="match status" value="1"/>
</dbReference>
<dbReference type="EMBL" id="JAPQKI010000011">
    <property type="protein sequence ID" value="KAJ5082332.1"/>
    <property type="molecule type" value="Genomic_DNA"/>
</dbReference>
<dbReference type="RefSeq" id="XP_056468854.1">
    <property type="nucleotide sequence ID" value="XM_056623866.1"/>
</dbReference>
<comment type="cofactor">
    <cofactor evidence="1">
        <name>Mg(2+)</name>
        <dbReference type="ChEBI" id="CHEBI:18420"/>
    </cofactor>
</comment>
<comment type="catalytic activity">
    <reaction evidence="1">
        <text>ATP + H2O = ADP + phosphate + H(+)</text>
        <dbReference type="Rhea" id="RHEA:13065"/>
        <dbReference type="ChEBI" id="CHEBI:15377"/>
        <dbReference type="ChEBI" id="CHEBI:15378"/>
        <dbReference type="ChEBI" id="CHEBI:30616"/>
        <dbReference type="ChEBI" id="CHEBI:43474"/>
        <dbReference type="ChEBI" id="CHEBI:456216"/>
        <dbReference type="EC" id="5.6.2.3"/>
    </reaction>
</comment>
<dbReference type="PANTHER" id="PTHR47642">
    <property type="entry name" value="ATP-DEPENDENT DNA HELICASE"/>
    <property type="match status" value="1"/>
</dbReference>
<dbReference type="EC" id="5.6.2.3" evidence="1"/>
<keyword evidence="1" id="KW-0234">DNA repair</keyword>